<feature type="region of interest" description="Disordered" evidence="1">
    <location>
        <begin position="238"/>
        <end position="264"/>
    </location>
</feature>
<reference evidence="2 4" key="1">
    <citation type="submission" date="2020-01" db="EMBL/GenBank/DDBJ databases">
        <authorList>
            <consortium name="DOE Joint Genome Institute"/>
            <person name="Haridas S."/>
            <person name="Albert R."/>
            <person name="Binder M."/>
            <person name="Bloem J."/>
            <person name="Labutti K."/>
            <person name="Salamov A."/>
            <person name="Andreopoulos B."/>
            <person name="Baker S.E."/>
            <person name="Barry K."/>
            <person name="Bills G."/>
            <person name="Bluhm B.H."/>
            <person name="Cannon C."/>
            <person name="Castanera R."/>
            <person name="Culley D.E."/>
            <person name="Daum C."/>
            <person name="Ezra D."/>
            <person name="Gonzalez J.B."/>
            <person name="Henrissat B."/>
            <person name="Kuo A."/>
            <person name="Liang C."/>
            <person name="Lipzen A."/>
            <person name="Lutzoni F."/>
            <person name="Magnuson J."/>
            <person name="Mondo S."/>
            <person name="Nolan M."/>
            <person name="Ohm R."/>
            <person name="Pangilinan J."/>
            <person name="Park H.-J."/>
            <person name="Ramirez L."/>
            <person name="Alfaro M."/>
            <person name="Sun H."/>
            <person name="Tritt A."/>
            <person name="Yoshinaga Y."/>
            <person name="Zwiers L.-H."/>
            <person name="Turgeon B.G."/>
            <person name="Goodwin S.B."/>
            <person name="Spatafora J.W."/>
            <person name="Crous P.W."/>
            <person name="Grigoriev I.V."/>
        </authorList>
    </citation>
    <scope>NUCLEOTIDE SEQUENCE</scope>
    <source>
        <strain evidence="2 4">CBS 781.70</strain>
    </source>
</reference>
<reference evidence="4" key="3">
    <citation type="submission" date="2025-04" db="UniProtKB">
        <authorList>
            <consortium name="RefSeq"/>
        </authorList>
    </citation>
    <scope>IDENTIFICATION</scope>
    <source>
        <strain evidence="4">CBS 781.70</strain>
    </source>
</reference>
<dbReference type="GO" id="GO:0008237">
    <property type="term" value="F:metallopeptidase activity"/>
    <property type="evidence" value="ECO:0007669"/>
    <property type="project" value="InterPro"/>
</dbReference>
<proteinExistence type="predicted"/>
<feature type="compositionally biased region" description="Low complexity" evidence="1">
    <location>
        <begin position="245"/>
        <end position="256"/>
    </location>
</feature>
<evidence type="ECO:0000313" key="4">
    <source>
        <dbReference type="RefSeq" id="XP_033529671.1"/>
    </source>
</evidence>
<gene>
    <name evidence="2 4" type="ORF">P152DRAFT_425554</name>
</gene>
<dbReference type="Pfam" id="PF15474">
    <property type="entry name" value="MU117"/>
    <property type="match status" value="1"/>
</dbReference>
<feature type="region of interest" description="Disordered" evidence="1">
    <location>
        <begin position="165"/>
        <end position="196"/>
    </location>
</feature>
<dbReference type="Proteomes" id="UP000504638">
    <property type="component" value="Unplaced"/>
</dbReference>
<dbReference type="InterPro" id="IPR024079">
    <property type="entry name" value="MetalloPept_cat_dom_sf"/>
</dbReference>
<evidence type="ECO:0000313" key="2">
    <source>
        <dbReference type="EMBL" id="KAF1808040.1"/>
    </source>
</evidence>
<organism evidence="2">
    <name type="scientific">Eremomyces bilateralis CBS 781.70</name>
    <dbReference type="NCBI Taxonomy" id="1392243"/>
    <lineage>
        <taxon>Eukaryota</taxon>
        <taxon>Fungi</taxon>
        <taxon>Dikarya</taxon>
        <taxon>Ascomycota</taxon>
        <taxon>Pezizomycotina</taxon>
        <taxon>Dothideomycetes</taxon>
        <taxon>Dothideomycetes incertae sedis</taxon>
        <taxon>Eremomycetales</taxon>
        <taxon>Eremomycetaceae</taxon>
        <taxon>Eremomyces</taxon>
    </lineage>
</organism>
<dbReference type="InterPro" id="IPR021986">
    <property type="entry name" value="Spherulin4"/>
</dbReference>
<protein>
    <submittedName>
        <fullName evidence="2 4">Uncharacterized protein</fullName>
    </submittedName>
</protein>
<dbReference type="RefSeq" id="XP_033529671.1">
    <property type="nucleotide sequence ID" value="XM_033677235.1"/>
</dbReference>
<dbReference type="PANTHER" id="PTHR35040">
    <property type="match status" value="1"/>
</dbReference>
<evidence type="ECO:0000256" key="1">
    <source>
        <dbReference type="SAM" id="MobiDB-lite"/>
    </source>
</evidence>
<feature type="region of interest" description="Disordered" evidence="1">
    <location>
        <begin position="930"/>
        <end position="949"/>
    </location>
</feature>
<sequence length="949" mass="105186">MKSQAFSENTRGYGRDPTLWYDRITFCAEFFNLKTLGEITAVNSGKTLPEKKDLMNWDNHARVFFHEITHLNYFMNANASSPYVRDLQSNVIWNGRRSWESMYGPLFAKVLANYVEPPPYNTAQWSGYYPQRNADNFAWFAMAKYVQKQILVYPDRPNVRRMAPLQEPRDVDGGPPLLETEPAQPDDTVSDPPYDSGNDIFRPGCPDVGGVARDISAAAIGAEFEALVAQIDAVPGVIEGPLPQPGNETGPNPSTPGGSGGDAGQQVALASYIHPGGGYDLWRRMIAYPNDKVSVLVANVLNGPDVAVNKKWMAVLTEAVAKKKKVIGYVRTGYLGLATSDDPKFEPFETRLGSRTVEDWVAQIERDVDLWYKLYGADKIGGIFFDEGWNQCGDTSNPNRWAEVYQFISDNTKRKYPGAYTVLNPGTGVEKCYENSSDTLMTFESSYENYIMKNYTEINWKPSDPRKIWHIIYQVPEDRAVEVAKLAAENKAGLIHITPAVMPNPYNSLPSETYMDKIINFVPGGSPLIQDHLSSYNGGSSPGKPVTKVTGLDYTSLHVEWSHPGGNPYGFAVYTGEEELVRLPGFMRKVTIGNILIETKAMVVTVKAIGADGKMGDASNPHGGATKGLDGRVVRDVKIKTSPTETTIEANVLLPYGFIRIYFTDDSRYHNWGAWPISYGPNFVTAHYMVEGSTLFKYDGPATADANDNREFKWKEVGERNNVKITRDKTHFKWVIPMGTSNEGVDPTYAVIQTEGYNRFTNVFLPCPSDMSEKKGTDNAYCIGQRAYDCQGAPLCGHALNTVKNCDLAASFLLNEPDTIYEANQALPKSGMCSLDSLIGQGCKVYVQGKDETGKSCTISGKDMWQAYQDIMRFSTCKSCGTKHFGNGCMVSRDYHFNVAGQGCGKPAMSTVSRFLNETEALDEALSLNQTTPSNETTTNEKIGRRWQG</sequence>
<dbReference type="OrthoDB" id="1896086at2759"/>
<dbReference type="Pfam" id="PF12138">
    <property type="entry name" value="Spherulin4"/>
    <property type="match status" value="1"/>
</dbReference>
<name>A0A6G1FQQ4_9PEZI</name>
<evidence type="ECO:0000313" key="3">
    <source>
        <dbReference type="Proteomes" id="UP000504638"/>
    </source>
</evidence>
<dbReference type="InterPro" id="IPR029167">
    <property type="entry name" value="Mug117"/>
</dbReference>
<dbReference type="AlphaFoldDB" id="A0A6G1FQQ4"/>
<dbReference type="EMBL" id="ML975192">
    <property type="protein sequence ID" value="KAF1808040.1"/>
    <property type="molecule type" value="Genomic_DNA"/>
</dbReference>
<dbReference type="GeneID" id="54417805"/>
<feature type="compositionally biased region" description="Polar residues" evidence="1">
    <location>
        <begin position="930"/>
        <end position="941"/>
    </location>
</feature>
<reference evidence="4" key="2">
    <citation type="submission" date="2020-04" db="EMBL/GenBank/DDBJ databases">
        <authorList>
            <consortium name="NCBI Genome Project"/>
        </authorList>
    </citation>
    <scope>NUCLEOTIDE SEQUENCE</scope>
    <source>
        <strain evidence="4">CBS 781.70</strain>
    </source>
</reference>
<dbReference type="PANTHER" id="PTHR35040:SF7">
    <property type="entry name" value="FIBRONECTIN TYPE-III DOMAIN-CONTAINING PROTEIN-RELATED"/>
    <property type="match status" value="1"/>
</dbReference>
<dbReference type="Gene3D" id="3.40.390.10">
    <property type="entry name" value="Collagenase (Catalytic Domain)"/>
    <property type="match status" value="1"/>
</dbReference>
<keyword evidence="3" id="KW-1185">Reference proteome</keyword>
<accession>A0A6G1FQQ4</accession>